<protein>
    <submittedName>
        <fullName evidence="1">Uncharacterized protein</fullName>
    </submittedName>
</protein>
<dbReference type="STRING" id="35818.HPU229336_00085"/>
<organism evidence="1 2">
    <name type="scientific">Helicobacter pullorum</name>
    <dbReference type="NCBI Taxonomy" id="35818"/>
    <lineage>
        <taxon>Bacteria</taxon>
        <taxon>Pseudomonadati</taxon>
        <taxon>Campylobacterota</taxon>
        <taxon>Epsilonproteobacteria</taxon>
        <taxon>Campylobacterales</taxon>
        <taxon>Helicobacteraceae</taxon>
        <taxon>Helicobacter</taxon>
    </lineage>
</organism>
<reference evidence="1 2" key="1">
    <citation type="submission" date="2014-06" db="EMBL/GenBank/DDBJ databases">
        <title>Helicobacter pullorum isolates in fresh chicken meat - phenotypic and genotypic features.</title>
        <authorList>
            <person name="Borges V."/>
            <person name="Santos A."/>
            <person name="Correia C.B."/>
            <person name="Saraiva M."/>
            <person name="Menard A."/>
            <person name="Vieira L."/>
            <person name="Sampaio D.A."/>
            <person name="Gomes J.P."/>
            <person name="Oleastro M."/>
        </authorList>
    </citation>
    <scope>NUCLEOTIDE SEQUENCE [LARGE SCALE GENOMIC DNA]</scope>
    <source>
        <strain evidence="1 2">229334/12</strain>
    </source>
</reference>
<proteinExistence type="predicted"/>
<dbReference type="AlphaFoldDB" id="A0A0N0LU11"/>
<dbReference type="EMBL" id="JNOC01000001">
    <property type="protein sequence ID" value="KPH56578.1"/>
    <property type="molecule type" value="Genomic_DNA"/>
</dbReference>
<comment type="caution">
    <text evidence="1">The sequence shown here is derived from an EMBL/GenBank/DDBJ whole genome shotgun (WGS) entry which is preliminary data.</text>
</comment>
<dbReference type="InterPro" id="IPR017739">
    <property type="entry name" value="T6SS-assoc_VCA0119"/>
</dbReference>
<name>A0A0N0LU11_9HELI</name>
<dbReference type="PANTHER" id="PTHR37024">
    <property type="entry name" value="TYPE VI SECRETION SYSTEM DUF2094 AND IMPA-RELATED DOMAIN PROTEIN"/>
    <property type="match status" value="1"/>
</dbReference>
<gene>
    <name evidence="1" type="ORF">HPU229334_00140</name>
</gene>
<dbReference type="Pfam" id="PF16989">
    <property type="entry name" value="T6SS_VasJ"/>
    <property type="match status" value="1"/>
</dbReference>
<dbReference type="PANTHER" id="PTHR37024:SF5">
    <property type="entry name" value="IMPA N-TERMINAL DOMAIN-CONTAINING PROTEIN"/>
    <property type="match status" value="1"/>
</dbReference>
<evidence type="ECO:0000313" key="2">
    <source>
        <dbReference type="Proteomes" id="UP000037997"/>
    </source>
</evidence>
<sequence>MNFYDYLKLESNLESLQDYHLLEAEMAKYKTLNHSNIQWEIVYELSLEILQSHSLDMKFCLYLTLACIQLNNEEKFGVLLEFLKYAKEFLWQENTTTISKKEKEAQKKKLKNIIITFTEAGNSHLNIASHIDNFNNLLIDFENLLSCQFTRFEKQHNNKADTSIPSEFSLHKSRQATDANTLDDRGYRDYYQQLACTILENDIDNINAYALLLEAMWGRIKTLPIHDNFLTQIRKPDKQLVDFLLTNKNSELEYIQHFIKNLSLNPFWLEGLKIFCEFLEKHNRIEAKNIISISVNHFINKFYENIIKLKFENGELFCKEEILNYFLEKNSQPSQQVEPPKETNPKNNKKIKKDFEKIFADINEKNNGDSIFHNINILREMAKTFEEKGMQKNAEVIYTQLINIMEQTPLKDYLLEDYMKAKEKTNRVQLS</sequence>
<accession>A0A0N0LU11</accession>
<evidence type="ECO:0000313" key="1">
    <source>
        <dbReference type="EMBL" id="KPH56578.1"/>
    </source>
</evidence>
<dbReference type="RefSeq" id="WP_054197453.1">
    <property type="nucleotide sequence ID" value="NZ_JNOC01000001.1"/>
</dbReference>
<dbReference type="Proteomes" id="UP000037997">
    <property type="component" value="Unassembled WGS sequence"/>
</dbReference>
<dbReference type="PATRIC" id="fig|35818.11.peg.27"/>